<keyword evidence="2" id="KW-1003">Cell membrane</keyword>
<dbReference type="Gene3D" id="3.40.50.300">
    <property type="entry name" value="P-loop containing nucleotide triphosphate hydrolases"/>
    <property type="match status" value="1"/>
</dbReference>
<dbReference type="NCBIfam" id="TIGR02142">
    <property type="entry name" value="modC_ABC"/>
    <property type="match status" value="1"/>
</dbReference>
<dbReference type="PANTHER" id="PTHR43514">
    <property type="entry name" value="ABC TRANSPORTER I FAMILY MEMBER 10"/>
    <property type="match status" value="1"/>
</dbReference>
<protein>
    <submittedName>
        <fullName evidence="12">Molybdenum ABC transporter ATP-binding protein</fullName>
    </submittedName>
</protein>
<reference evidence="12 13" key="1">
    <citation type="submission" date="2021-05" db="EMBL/GenBank/DDBJ databases">
        <title>The draft genome of Geobacter chapellei DSM 13688.</title>
        <authorList>
            <person name="Xu Z."/>
            <person name="Masuda Y."/>
            <person name="Itoh H."/>
            <person name="Senoo K."/>
        </authorList>
    </citation>
    <scope>NUCLEOTIDE SEQUENCE [LARGE SCALE GENOMIC DNA]</scope>
    <source>
        <strain evidence="12 13">DSM 13688</strain>
    </source>
</reference>
<evidence type="ECO:0000313" key="13">
    <source>
        <dbReference type="Proteomes" id="UP000784128"/>
    </source>
</evidence>
<keyword evidence="1" id="KW-0813">Transport</keyword>
<dbReference type="InterPro" id="IPR005116">
    <property type="entry name" value="Transp-assoc_OB_typ1"/>
</dbReference>
<dbReference type="SMART" id="SM00382">
    <property type="entry name" value="AAA"/>
    <property type="match status" value="1"/>
</dbReference>
<evidence type="ECO:0000313" key="12">
    <source>
        <dbReference type="EMBL" id="MBT1071899.1"/>
    </source>
</evidence>
<dbReference type="InterPro" id="IPR003439">
    <property type="entry name" value="ABC_transporter-like_ATP-bd"/>
</dbReference>
<evidence type="ECO:0000256" key="1">
    <source>
        <dbReference type="ARBA" id="ARBA00022448"/>
    </source>
</evidence>
<feature type="domain" description="ABC transporter" evidence="10">
    <location>
        <begin position="1"/>
        <end position="233"/>
    </location>
</feature>
<dbReference type="SUPFAM" id="SSF52540">
    <property type="entry name" value="P-loop containing nucleoside triphosphate hydrolases"/>
    <property type="match status" value="1"/>
</dbReference>
<dbReference type="Pfam" id="PF00005">
    <property type="entry name" value="ABC_tran"/>
    <property type="match status" value="1"/>
</dbReference>
<dbReference type="Gene3D" id="2.40.50.100">
    <property type="match status" value="1"/>
</dbReference>
<name>A0ABS5U8D2_9BACT</name>
<keyword evidence="4" id="KW-0997">Cell inner membrane</keyword>
<evidence type="ECO:0000256" key="4">
    <source>
        <dbReference type="ARBA" id="ARBA00022519"/>
    </source>
</evidence>
<feature type="domain" description="Mop" evidence="11">
    <location>
        <begin position="286"/>
        <end position="351"/>
    </location>
</feature>
<dbReference type="PANTHER" id="PTHR43514:SF4">
    <property type="entry name" value="ABC TRANSPORTER I FAMILY MEMBER 10"/>
    <property type="match status" value="1"/>
</dbReference>
<evidence type="ECO:0000256" key="3">
    <source>
        <dbReference type="ARBA" id="ARBA00022505"/>
    </source>
</evidence>
<keyword evidence="13" id="KW-1185">Reference proteome</keyword>
<dbReference type="InterPro" id="IPR004606">
    <property type="entry name" value="Mop_domain"/>
</dbReference>
<dbReference type="InterPro" id="IPR017871">
    <property type="entry name" value="ABC_transporter-like_CS"/>
</dbReference>
<dbReference type="Proteomes" id="UP000784128">
    <property type="component" value="Unassembled WGS sequence"/>
</dbReference>
<dbReference type="InterPro" id="IPR011868">
    <property type="entry name" value="ModC_ABC_ATP-bd"/>
</dbReference>
<evidence type="ECO:0000256" key="7">
    <source>
        <dbReference type="ARBA" id="ARBA00022967"/>
    </source>
</evidence>
<dbReference type="PROSITE" id="PS50893">
    <property type="entry name" value="ABC_TRANSPORTER_2"/>
    <property type="match status" value="1"/>
</dbReference>
<evidence type="ECO:0000256" key="2">
    <source>
        <dbReference type="ARBA" id="ARBA00022475"/>
    </source>
</evidence>
<organism evidence="12 13">
    <name type="scientific">Pelotalea chapellei</name>
    <dbReference type="NCBI Taxonomy" id="44671"/>
    <lineage>
        <taxon>Bacteria</taxon>
        <taxon>Pseudomonadati</taxon>
        <taxon>Thermodesulfobacteriota</taxon>
        <taxon>Desulfuromonadia</taxon>
        <taxon>Geobacterales</taxon>
        <taxon>Geobacteraceae</taxon>
        <taxon>Pelotalea</taxon>
    </lineage>
</organism>
<keyword evidence="5" id="KW-0547">Nucleotide-binding</keyword>
<dbReference type="SUPFAM" id="SSF50331">
    <property type="entry name" value="MOP-like"/>
    <property type="match status" value="1"/>
</dbReference>
<dbReference type="InterPro" id="IPR050334">
    <property type="entry name" value="Molybdenum_import_ModC"/>
</dbReference>
<dbReference type="InterPro" id="IPR003593">
    <property type="entry name" value="AAA+_ATPase"/>
</dbReference>
<dbReference type="PROSITE" id="PS51866">
    <property type="entry name" value="MOP"/>
    <property type="match status" value="1"/>
</dbReference>
<evidence type="ECO:0000256" key="8">
    <source>
        <dbReference type="ARBA" id="ARBA00023136"/>
    </source>
</evidence>
<keyword evidence="6 12" id="KW-0067">ATP-binding</keyword>
<evidence type="ECO:0000259" key="11">
    <source>
        <dbReference type="PROSITE" id="PS51866"/>
    </source>
</evidence>
<comment type="caution">
    <text evidence="12">The sequence shown here is derived from an EMBL/GenBank/DDBJ whole genome shotgun (WGS) entry which is preliminary data.</text>
</comment>
<dbReference type="RefSeq" id="WP_214298195.1">
    <property type="nucleotide sequence ID" value="NZ_JAHDYS010000007.1"/>
</dbReference>
<dbReference type="GO" id="GO:0005524">
    <property type="term" value="F:ATP binding"/>
    <property type="evidence" value="ECO:0007669"/>
    <property type="project" value="UniProtKB-KW"/>
</dbReference>
<evidence type="ECO:0000259" key="10">
    <source>
        <dbReference type="PROSITE" id="PS50893"/>
    </source>
</evidence>
<accession>A0ABS5U8D2</accession>
<evidence type="ECO:0000256" key="5">
    <source>
        <dbReference type="ARBA" id="ARBA00022741"/>
    </source>
</evidence>
<proteinExistence type="predicted"/>
<keyword evidence="3 9" id="KW-0500">Molybdenum</keyword>
<dbReference type="EMBL" id="JAHDYS010000007">
    <property type="protein sequence ID" value="MBT1071899.1"/>
    <property type="molecule type" value="Genomic_DNA"/>
</dbReference>
<dbReference type="PROSITE" id="PS00211">
    <property type="entry name" value="ABC_TRANSPORTER_1"/>
    <property type="match status" value="1"/>
</dbReference>
<dbReference type="InterPro" id="IPR027417">
    <property type="entry name" value="P-loop_NTPase"/>
</dbReference>
<gene>
    <name evidence="12" type="primary">modC</name>
    <name evidence="12" type="ORF">KJB30_08900</name>
</gene>
<dbReference type="Pfam" id="PF03459">
    <property type="entry name" value="TOBE"/>
    <property type="match status" value="1"/>
</dbReference>
<keyword evidence="8" id="KW-0472">Membrane</keyword>
<evidence type="ECO:0000256" key="9">
    <source>
        <dbReference type="PROSITE-ProRule" id="PRU01213"/>
    </source>
</evidence>
<sequence length="360" mass="39442">MQISMTAQKSFGAFTLSAEFTASGDRVGIFGVSGSGKSTLVSMLAGLVEPDSGEIILDGECLFSSTSKINLRPEQRRIGMVFQQHCLFPHLSVSNNLLYGFNRCPPQFRNIDFNMLVDVLQLKGLLDRGVTRLSGGEKQRVALGRAILANPRLLLMDEPLSALDDGLRFQIIPYLKSVSERFGIPYLFISHSLVEMRLMTDTALVFEKGRLVEQTTGEQLARNRIGKSQVGYINLLKLGRPSPASSLYSYPWGNSRLLLSAVSDNEEVLAELSSKDIILFKNHPVAISARNLLKCTVRSIFDSRGTNGIELDCSGNTLISEVADDAINELEIAKGNTVYAAVKASAFRLPGFRPSGKFIS</sequence>
<dbReference type="InterPro" id="IPR008995">
    <property type="entry name" value="Mo/tungstate-bd_C_term_dom"/>
</dbReference>
<keyword evidence="7" id="KW-1278">Translocase</keyword>
<evidence type="ECO:0000256" key="6">
    <source>
        <dbReference type="ARBA" id="ARBA00022840"/>
    </source>
</evidence>